<comment type="similarity">
    <text evidence="1 5">Belongs to the FlgD family.</text>
</comment>
<dbReference type="Pfam" id="PF13860">
    <property type="entry name" value="FlgD_ig"/>
    <property type="match status" value="1"/>
</dbReference>
<evidence type="ECO:0000256" key="4">
    <source>
        <dbReference type="ARBA" id="ARBA00024746"/>
    </source>
</evidence>
<reference evidence="9 10" key="1">
    <citation type="submission" date="2015-03" db="EMBL/GenBank/DDBJ databases">
        <title>Draft Genome Sequence of Burkholderia andropogonis type strain ICMP2807, isolated from Sorghum bicolor.</title>
        <authorList>
            <person name="Lopes-Santos L."/>
            <person name="Castro D.B."/>
            <person name="Ottoboni L.M."/>
            <person name="Park D."/>
            <person name="Weirc B.S."/>
            <person name="Destefano S.A."/>
        </authorList>
    </citation>
    <scope>NUCLEOTIDE SEQUENCE [LARGE SCALE GENOMIC DNA]</scope>
    <source>
        <strain evidence="9 10">ICMP2807</strain>
    </source>
</reference>
<dbReference type="AlphaFoldDB" id="A0A0F5K459"/>
<evidence type="ECO:0000256" key="5">
    <source>
        <dbReference type="RuleBase" id="RU362076"/>
    </source>
</evidence>
<name>A0A0F5K459_9BURK</name>
<comment type="function">
    <text evidence="4 5">Required for flagellar hook formation. May act as a scaffolding protein.</text>
</comment>
<keyword evidence="10" id="KW-1185">Reference proteome</keyword>
<dbReference type="InterPro" id="IPR005648">
    <property type="entry name" value="FlgD"/>
</dbReference>
<feature type="domain" description="FlgD/Vpr Ig-like" evidence="7">
    <location>
        <begin position="136"/>
        <end position="212"/>
    </location>
</feature>
<evidence type="ECO:0000313" key="9">
    <source>
        <dbReference type="EMBL" id="KKB64317.1"/>
    </source>
</evidence>
<dbReference type="GO" id="GO:0044781">
    <property type="term" value="P:bacterial-type flagellum organization"/>
    <property type="evidence" value="ECO:0007669"/>
    <property type="project" value="UniProtKB-UniRule"/>
</dbReference>
<dbReference type="Gene3D" id="2.30.30.910">
    <property type="match status" value="1"/>
</dbReference>
<protein>
    <recommendedName>
        <fullName evidence="2 5">Basal-body rod modification protein FlgD</fullName>
    </recommendedName>
</protein>
<evidence type="ECO:0000256" key="1">
    <source>
        <dbReference type="ARBA" id="ARBA00010577"/>
    </source>
</evidence>
<feature type="domain" description="FlgD Tudor-like" evidence="8">
    <location>
        <begin position="118"/>
        <end position="251"/>
    </location>
</feature>
<evidence type="ECO:0000256" key="2">
    <source>
        <dbReference type="ARBA" id="ARBA00016013"/>
    </source>
</evidence>
<evidence type="ECO:0000259" key="7">
    <source>
        <dbReference type="Pfam" id="PF13860"/>
    </source>
</evidence>
<organism evidence="9 10">
    <name type="scientific">Robbsia andropogonis</name>
    <dbReference type="NCBI Taxonomy" id="28092"/>
    <lineage>
        <taxon>Bacteria</taxon>
        <taxon>Pseudomonadati</taxon>
        <taxon>Pseudomonadota</taxon>
        <taxon>Betaproteobacteria</taxon>
        <taxon>Burkholderiales</taxon>
        <taxon>Burkholderiaceae</taxon>
        <taxon>Robbsia</taxon>
    </lineage>
</organism>
<dbReference type="EMBL" id="LAQU01000005">
    <property type="protein sequence ID" value="KKB64317.1"/>
    <property type="molecule type" value="Genomic_DNA"/>
</dbReference>
<dbReference type="PATRIC" id="fig|28092.6.peg.1596"/>
<evidence type="ECO:0000313" key="10">
    <source>
        <dbReference type="Proteomes" id="UP000033618"/>
    </source>
</evidence>
<comment type="caution">
    <text evidence="9">The sequence shown here is derived from an EMBL/GenBank/DDBJ whole genome shotgun (WGS) entry which is preliminary data.</text>
</comment>
<evidence type="ECO:0000256" key="3">
    <source>
        <dbReference type="ARBA" id="ARBA00022795"/>
    </source>
</evidence>
<proteinExistence type="inferred from homology"/>
<evidence type="ECO:0000256" key="6">
    <source>
        <dbReference type="SAM" id="MobiDB-lite"/>
    </source>
</evidence>
<accession>A0A0F5K459</accession>
<dbReference type="InterPro" id="IPR025965">
    <property type="entry name" value="FlgD/Vpr_Ig-like"/>
</dbReference>
<dbReference type="Pfam" id="PF03963">
    <property type="entry name" value="FlgD"/>
    <property type="match status" value="1"/>
</dbReference>
<feature type="region of interest" description="Disordered" evidence="6">
    <location>
        <begin position="1"/>
        <end position="42"/>
    </location>
</feature>
<dbReference type="InterPro" id="IPR025963">
    <property type="entry name" value="FLgD_Tudor"/>
</dbReference>
<dbReference type="Pfam" id="PF13861">
    <property type="entry name" value="FLgD_tudor"/>
    <property type="match status" value="1"/>
</dbReference>
<dbReference type="Proteomes" id="UP000033618">
    <property type="component" value="Unassembled WGS sequence"/>
</dbReference>
<feature type="compositionally biased region" description="Polar residues" evidence="6">
    <location>
        <begin position="1"/>
        <end position="13"/>
    </location>
</feature>
<gene>
    <name evidence="9" type="ORF">WM40_06740</name>
</gene>
<dbReference type="Gene3D" id="2.60.40.4070">
    <property type="match status" value="1"/>
</dbReference>
<evidence type="ECO:0000259" key="8">
    <source>
        <dbReference type="Pfam" id="PF13861"/>
    </source>
</evidence>
<dbReference type="STRING" id="28092.WM40_06740"/>
<keyword evidence="3 5" id="KW-1005">Bacterial flagellum biogenesis</keyword>
<sequence length="255" mass="25569">MSNAASAATNGGLSPQVLDAVNGAGRRAPGEGGAAPVATGGATATSAEGKALGAGKTGEDLQNTFMRLLVTEMKNQDPTNPMDSSQMTSQLAQINTVSGIAGLNATMTSLAKQLNAGQQVQASNLIGKSVIANGHDIALEKGKASAFGVNLDAAAKDVQVKISDETGKVVRSMKVSGEQSGVNTLSWDGKNDQGIALPDGKYSFKVSATNGDDPVSAQALSQAKVESVIAQPNGSAGLKLNNGGTTSLSSVSQIL</sequence>